<dbReference type="CDD" id="cd00106">
    <property type="entry name" value="KISc"/>
    <property type="match status" value="1"/>
</dbReference>
<feature type="binding site" evidence="3">
    <location>
        <begin position="101"/>
        <end position="108"/>
    </location>
    <ligand>
        <name>ATP</name>
        <dbReference type="ChEBI" id="CHEBI:30616"/>
    </ligand>
</feature>
<reference evidence="6 7" key="1">
    <citation type="journal article" date="2008" name="Nature">
        <title>The genome of the choanoflagellate Monosiga brevicollis and the origin of metazoans.</title>
        <authorList>
            <consortium name="JGI Sequencing"/>
            <person name="King N."/>
            <person name="Westbrook M.J."/>
            <person name="Young S.L."/>
            <person name="Kuo A."/>
            <person name="Abedin M."/>
            <person name="Chapman J."/>
            <person name="Fairclough S."/>
            <person name="Hellsten U."/>
            <person name="Isogai Y."/>
            <person name="Letunic I."/>
            <person name="Marr M."/>
            <person name="Pincus D."/>
            <person name="Putnam N."/>
            <person name="Rokas A."/>
            <person name="Wright K.J."/>
            <person name="Zuzow R."/>
            <person name="Dirks W."/>
            <person name="Good M."/>
            <person name="Goodstein D."/>
            <person name="Lemons D."/>
            <person name="Li W."/>
            <person name="Lyons J.B."/>
            <person name="Morris A."/>
            <person name="Nichols S."/>
            <person name="Richter D.J."/>
            <person name="Salamov A."/>
            <person name="Bork P."/>
            <person name="Lim W.A."/>
            <person name="Manning G."/>
            <person name="Miller W.T."/>
            <person name="McGinnis W."/>
            <person name="Shapiro H."/>
            <person name="Tjian R."/>
            <person name="Grigoriev I.V."/>
            <person name="Rokhsar D."/>
        </authorList>
    </citation>
    <scope>NUCLEOTIDE SEQUENCE [LARGE SCALE GENOMIC DNA]</scope>
    <source>
        <strain evidence="7">MX1 / ATCC 50154</strain>
    </source>
</reference>
<dbReference type="FunFam" id="3.40.850.10:FF:000080">
    <property type="entry name" value="Kinesin-like protein"/>
    <property type="match status" value="1"/>
</dbReference>
<dbReference type="STRING" id="81824.A9V4Y9"/>
<dbReference type="PROSITE" id="PS50067">
    <property type="entry name" value="KINESIN_MOTOR_2"/>
    <property type="match status" value="1"/>
</dbReference>
<dbReference type="GO" id="GO:0005524">
    <property type="term" value="F:ATP binding"/>
    <property type="evidence" value="ECO:0007669"/>
    <property type="project" value="UniProtKB-UniRule"/>
</dbReference>
<dbReference type="GO" id="GO:0005737">
    <property type="term" value="C:cytoplasm"/>
    <property type="evidence" value="ECO:0000318"/>
    <property type="project" value="GO_Central"/>
</dbReference>
<sequence>MDGDDPLKQLGRRDGIRVVVRSRPLNQTEHRPARDYQAVEVLEDQQTLAIKTTDAEAPRTFTFHRAVDDRCSQQQFFEVSGIKNLLDSAMEGYACTVFAFGQTGSGKTHTITGPDSRDDDGILQRSIAYIWQQVASRSHVTYNFQASYLEIYNEQVMDLLNLRSERGALPVRWKAERGFHVENLFRVECASDQTMLNVLEEGLRNRHVAAHQMNDRSSRSHSILSIDIHSIVEESDGTGDGPSVVHRHGSISFVDLAGSERVERTKADGQTLVESNNINKSLLTLGNCISALADPRKRKGHIPYRDSALTMLLKDSLGGSGMTLMIACISPAATSLPETQNTLRYASRAKRIQNKPIVHMDPQQMMIQALKREVRMLRQECAYLRNQIDSGSEVVSSNSLLTQEALKGEPFCFFYP</sequence>
<evidence type="ECO:0000313" key="7">
    <source>
        <dbReference type="Proteomes" id="UP000001357"/>
    </source>
</evidence>
<dbReference type="GO" id="GO:0016887">
    <property type="term" value="F:ATP hydrolysis activity"/>
    <property type="evidence" value="ECO:0000318"/>
    <property type="project" value="GO_Central"/>
</dbReference>
<dbReference type="GO" id="GO:0005871">
    <property type="term" value="C:kinesin complex"/>
    <property type="evidence" value="ECO:0000318"/>
    <property type="project" value="GO_Central"/>
</dbReference>
<dbReference type="KEGG" id="mbr:MONBRDRAFT_21609"/>
<name>A9V4Y9_MONBE</name>
<organism evidence="6 7">
    <name type="scientific">Monosiga brevicollis</name>
    <name type="common">Choanoflagellate</name>
    <dbReference type="NCBI Taxonomy" id="81824"/>
    <lineage>
        <taxon>Eukaryota</taxon>
        <taxon>Choanoflagellata</taxon>
        <taxon>Craspedida</taxon>
        <taxon>Salpingoecidae</taxon>
        <taxon>Monosiga</taxon>
    </lineage>
</organism>
<dbReference type="InterPro" id="IPR036961">
    <property type="entry name" value="Kinesin_motor_dom_sf"/>
</dbReference>
<dbReference type="GeneID" id="5892941"/>
<dbReference type="eggNOG" id="KOG4280">
    <property type="taxonomic scope" value="Eukaryota"/>
</dbReference>
<dbReference type="PANTHER" id="PTHR47969:SF33">
    <property type="entry name" value="KINESIN-LIKE PROTEIN"/>
    <property type="match status" value="1"/>
</dbReference>
<dbReference type="InterPro" id="IPR027417">
    <property type="entry name" value="P-loop_NTPase"/>
</dbReference>
<protein>
    <recommendedName>
        <fullName evidence="4">Kinesin-like protein</fullName>
    </recommendedName>
</protein>
<proteinExistence type="inferred from homology"/>
<dbReference type="FunCoup" id="A9V4Y9">
    <property type="interactions" value="7"/>
</dbReference>
<evidence type="ECO:0000256" key="4">
    <source>
        <dbReference type="RuleBase" id="RU000394"/>
    </source>
</evidence>
<dbReference type="PROSITE" id="PS00411">
    <property type="entry name" value="KINESIN_MOTOR_1"/>
    <property type="match status" value="1"/>
</dbReference>
<dbReference type="GO" id="GO:0005874">
    <property type="term" value="C:microtubule"/>
    <property type="evidence" value="ECO:0000318"/>
    <property type="project" value="GO_Central"/>
</dbReference>
<dbReference type="AlphaFoldDB" id="A9V4Y9"/>
<comment type="similarity">
    <text evidence="3 4">Belongs to the TRAFAC class myosin-kinesin ATPase superfamily. Kinesin family.</text>
</comment>
<dbReference type="Pfam" id="PF00225">
    <property type="entry name" value="Kinesin"/>
    <property type="match status" value="1"/>
</dbReference>
<evidence type="ECO:0000313" key="6">
    <source>
        <dbReference type="EMBL" id="EDQ87452.1"/>
    </source>
</evidence>
<dbReference type="GO" id="GO:0008017">
    <property type="term" value="F:microtubule binding"/>
    <property type="evidence" value="ECO:0000318"/>
    <property type="project" value="GO_Central"/>
</dbReference>
<accession>A9V4Y9</accession>
<dbReference type="GO" id="GO:0003777">
    <property type="term" value="F:microtubule motor activity"/>
    <property type="evidence" value="ECO:0000318"/>
    <property type="project" value="GO_Central"/>
</dbReference>
<dbReference type="InterPro" id="IPR001752">
    <property type="entry name" value="Kinesin_motor_dom"/>
</dbReference>
<dbReference type="InParanoid" id="A9V4Y9"/>
<keyword evidence="1 3" id="KW-0547">Nucleotide-binding</keyword>
<dbReference type="PRINTS" id="PR00380">
    <property type="entry name" value="KINESINHEAVY"/>
</dbReference>
<dbReference type="PANTHER" id="PTHR47969">
    <property type="entry name" value="CHROMOSOME-ASSOCIATED KINESIN KIF4A-RELATED"/>
    <property type="match status" value="1"/>
</dbReference>
<dbReference type="SUPFAM" id="SSF52540">
    <property type="entry name" value="P-loop containing nucleoside triphosphate hydrolases"/>
    <property type="match status" value="1"/>
</dbReference>
<evidence type="ECO:0000256" key="2">
    <source>
        <dbReference type="ARBA" id="ARBA00022840"/>
    </source>
</evidence>
<evidence type="ECO:0000256" key="3">
    <source>
        <dbReference type="PROSITE-ProRule" id="PRU00283"/>
    </source>
</evidence>
<dbReference type="RefSeq" id="XP_001747712.1">
    <property type="nucleotide sequence ID" value="XM_001747660.1"/>
</dbReference>
<keyword evidence="3 4" id="KW-0505">Motor protein</keyword>
<keyword evidence="4" id="KW-0493">Microtubule</keyword>
<dbReference type="InterPro" id="IPR019821">
    <property type="entry name" value="Kinesin_motor_CS"/>
</dbReference>
<dbReference type="Gene3D" id="3.40.850.10">
    <property type="entry name" value="Kinesin motor domain"/>
    <property type="match status" value="1"/>
</dbReference>
<dbReference type="EMBL" id="CH991559">
    <property type="protein sequence ID" value="EDQ87452.1"/>
    <property type="molecule type" value="Genomic_DNA"/>
</dbReference>
<keyword evidence="7" id="KW-1185">Reference proteome</keyword>
<keyword evidence="2 3" id="KW-0067">ATP-binding</keyword>
<dbReference type="SMART" id="SM00129">
    <property type="entry name" value="KISc"/>
    <property type="match status" value="1"/>
</dbReference>
<dbReference type="OMA" id="QFFRTCG"/>
<gene>
    <name evidence="6" type="ORF">MONBRDRAFT_21609</name>
</gene>
<feature type="domain" description="Kinesin motor" evidence="5">
    <location>
        <begin position="15"/>
        <end position="352"/>
    </location>
</feature>
<dbReference type="Proteomes" id="UP000001357">
    <property type="component" value="Unassembled WGS sequence"/>
</dbReference>
<evidence type="ECO:0000259" key="5">
    <source>
        <dbReference type="PROSITE" id="PS50067"/>
    </source>
</evidence>
<dbReference type="InterPro" id="IPR027640">
    <property type="entry name" value="Kinesin-like_fam"/>
</dbReference>
<evidence type="ECO:0000256" key="1">
    <source>
        <dbReference type="ARBA" id="ARBA00022741"/>
    </source>
</evidence>
<dbReference type="GO" id="GO:0007018">
    <property type="term" value="P:microtubule-based movement"/>
    <property type="evidence" value="ECO:0000318"/>
    <property type="project" value="GO_Central"/>
</dbReference>